<feature type="domain" description="Disease resistance protein winged helix" evidence="5">
    <location>
        <begin position="181"/>
        <end position="250"/>
    </location>
</feature>
<dbReference type="InterPro" id="IPR055414">
    <property type="entry name" value="LRR_R13L4/SHOC2-like"/>
</dbReference>
<organism evidence="7">
    <name type="scientific">Oryza barthii</name>
    <dbReference type="NCBI Taxonomy" id="65489"/>
    <lineage>
        <taxon>Eukaryota</taxon>
        <taxon>Viridiplantae</taxon>
        <taxon>Streptophyta</taxon>
        <taxon>Embryophyta</taxon>
        <taxon>Tracheophyta</taxon>
        <taxon>Spermatophyta</taxon>
        <taxon>Magnoliopsida</taxon>
        <taxon>Liliopsida</taxon>
        <taxon>Poales</taxon>
        <taxon>Poaceae</taxon>
        <taxon>BOP clade</taxon>
        <taxon>Oryzoideae</taxon>
        <taxon>Oryzeae</taxon>
        <taxon>Oryzinae</taxon>
        <taxon>Oryza</taxon>
    </lineage>
</organism>
<feature type="domain" description="NB-ARC" evidence="4">
    <location>
        <begin position="9"/>
        <end position="93"/>
    </location>
</feature>
<dbReference type="GO" id="GO:0042742">
    <property type="term" value="P:defense response to bacterium"/>
    <property type="evidence" value="ECO:0007669"/>
    <property type="project" value="UniProtKB-ARBA"/>
</dbReference>
<dbReference type="Gramene" id="OBART11G22510.1">
    <property type="protein sequence ID" value="OBART11G22510.1"/>
    <property type="gene ID" value="OBART11G22510"/>
</dbReference>
<keyword evidence="8" id="KW-1185">Reference proteome</keyword>
<dbReference type="InterPro" id="IPR042197">
    <property type="entry name" value="Apaf_helical"/>
</dbReference>
<reference evidence="7" key="2">
    <citation type="submission" date="2015-03" db="UniProtKB">
        <authorList>
            <consortium name="EnsemblPlants"/>
        </authorList>
    </citation>
    <scope>IDENTIFICATION</scope>
</reference>
<evidence type="ECO:0000256" key="1">
    <source>
        <dbReference type="ARBA" id="ARBA00022614"/>
    </source>
</evidence>
<dbReference type="STRING" id="65489.A0A0D3HPU7"/>
<dbReference type="GO" id="GO:0002758">
    <property type="term" value="P:innate immune response-activating signaling pathway"/>
    <property type="evidence" value="ECO:0007669"/>
    <property type="project" value="UniProtKB-ARBA"/>
</dbReference>
<dbReference type="InterPro" id="IPR044974">
    <property type="entry name" value="Disease_R_plants"/>
</dbReference>
<evidence type="ECO:0000256" key="2">
    <source>
        <dbReference type="ARBA" id="ARBA00022737"/>
    </source>
</evidence>
<dbReference type="Gene3D" id="3.40.50.300">
    <property type="entry name" value="P-loop containing nucleotide triphosphate hydrolases"/>
    <property type="match status" value="1"/>
</dbReference>
<name>A0A0D3HPU7_9ORYZ</name>
<dbReference type="PANTHER" id="PTHR23155:SF1165">
    <property type="entry name" value="OS11G0676100 PROTEIN"/>
    <property type="match status" value="1"/>
</dbReference>
<sequence>MKVCSAQDESAEQLQSKLESTIKDKSFFLVLDDLSHSDVWTNLLRTPLQAASSGIILITTRYDTVTREVGAEQTHRVNLMSLDNGWELLWKSMNIQEEKEVQNLWDIGIEIVQKCGGLPLAIKVVAGVLASKDKTENEWRNILTRNVWSMIKLPKEICGGLYVSYDDLPQHLKQCFLYCIVFHEDWVFERDELIRMWVAKGFVEGHKDQLLEDTAEEYYYELINRNLLQPDDGRFDLSRCKMHDLLRQLACYLSREECYIGDPESLVDNTICNLRRMLVVTEKDMVVIPCMGKEEIKLRTFTTNYQPRVIDYTFFMRLSYLRVLDLSDSLVQTIPDYVGNLIHLRLLGLDGTNISCLPESIGSLQNLQIFNLQRCKSLDHLPLATTQLCNLRQLGLDETPINHVPKGIGGLKFLNDLEGFPIGGGIDNAKMQDGWNLEELVHLSQLRRLHMIKLERSTLCNCADSFMLTDKKHLKALHLSFIEPTNEAYSEERVTNAEKIFEQLKPPHNLEELYCHIGVHLPPMGQLPSLKYLSIMGATSITKIGPEFVGRGVSNLASTEVVAFPKLERLVIKEMPNWEKWSFTEEEEEEEDGAALKQKREEAPYPTPRLLPCLNQLQLVNCPKLRALPQQLGQQATSLHKVFLEEVNSLKTLEGLLFLSNTLQVVKCKGLESISNLPQVKELNVACCPNLRHVQELGSLKQLWLDEDMHKMAPLWVQRFHDQC</sequence>
<proteinExistence type="predicted"/>
<evidence type="ECO:0000259" key="4">
    <source>
        <dbReference type="Pfam" id="PF00931"/>
    </source>
</evidence>
<dbReference type="Gene3D" id="1.10.10.10">
    <property type="entry name" value="Winged helix-like DNA-binding domain superfamily/Winged helix DNA-binding domain"/>
    <property type="match status" value="1"/>
</dbReference>
<dbReference type="InterPro" id="IPR003591">
    <property type="entry name" value="Leu-rich_rpt_typical-subtyp"/>
</dbReference>
<dbReference type="PaxDb" id="65489-OBART11G22510.1"/>
<dbReference type="GO" id="GO:0009626">
    <property type="term" value="P:plant-type hypersensitive response"/>
    <property type="evidence" value="ECO:0007669"/>
    <property type="project" value="UniProtKB-ARBA"/>
</dbReference>
<keyword evidence="3" id="KW-0611">Plant defense</keyword>
<feature type="domain" description="Disease resistance R13L4/SHOC-2-like LRR" evidence="6">
    <location>
        <begin position="306"/>
        <end position="535"/>
    </location>
</feature>
<dbReference type="AlphaFoldDB" id="A0A0D3HPU7"/>
<dbReference type="GO" id="GO:0043531">
    <property type="term" value="F:ADP binding"/>
    <property type="evidence" value="ECO:0007669"/>
    <property type="project" value="InterPro"/>
</dbReference>
<dbReference type="Pfam" id="PF00931">
    <property type="entry name" value="NB-ARC"/>
    <property type="match status" value="1"/>
</dbReference>
<keyword evidence="2" id="KW-0677">Repeat</keyword>
<evidence type="ECO:0000313" key="7">
    <source>
        <dbReference type="EnsemblPlants" id="OBART11G22510.1"/>
    </source>
</evidence>
<dbReference type="Gene3D" id="1.10.8.430">
    <property type="entry name" value="Helical domain of apoptotic protease-activating factors"/>
    <property type="match status" value="1"/>
</dbReference>
<dbReference type="PANTHER" id="PTHR23155">
    <property type="entry name" value="DISEASE RESISTANCE PROTEIN RP"/>
    <property type="match status" value="1"/>
</dbReference>
<dbReference type="eggNOG" id="KOG4658">
    <property type="taxonomic scope" value="Eukaryota"/>
</dbReference>
<dbReference type="HOGENOM" id="CLU_000837_8_6_1"/>
<dbReference type="Gene3D" id="3.80.10.10">
    <property type="entry name" value="Ribonuclease Inhibitor"/>
    <property type="match status" value="2"/>
</dbReference>
<dbReference type="InterPro" id="IPR032675">
    <property type="entry name" value="LRR_dom_sf"/>
</dbReference>
<evidence type="ECO:0000256" key="3">
    <source>
        <dbReference type="ARBA" id="ARBA00022821"/>
    </source>
</evidence>
<keyword evidence="1" id="KW-0433">Leucine-rich repeat</keyword>
<dbReference type="InterPro" id="IPR027417">
    <property type="entry name" value="P-loop_NTPase"/>
</dbReference>
<evidence type="ECO:0000259" key="6">
    <source>
        <dbReference type="Pfam" id="PF23598"/>
    </source>
</evidence>
<dbReference type="InterPro" id="IPR058922">
    <property type="entry name" value="WHD_DRP"/>
</dbReference>
<dbReference type="Proteomes" id="UP000026960">
    <property type="component" value="Chromosome 11"/>
</dbReference>
<dbReference type="EnsemblPlants" id="OBART11G22510.1">
    <property type="protein sequence ID" value="OBART11G22510.1"/>
    <property type="gene ID" value="OBART11G22510"/>
</dbReference>
<dbReference type="Pfam" id="PF23559">
    <property type="entry name" value="WHD_DRP"/>
    <property type="match status" value="1"/>
</dbReference>
<accession>A0A0D3HPU7</accession>
<protein>
    <submittedName>
        <fullName evidence="7">Uncharacterized protein</fullName>
    </submittedName>
</protein>
<evidence type="ECO:0000313" key="8">
    <source>
        <dbReference type="Proteomes" id="UP000026960"/>
    </source>
</evidence>
<dbReference type="InterPro" id="IPR002182">
    <property type="entry name" value="NB-ARC"/>
</dbReference>
<dbReference type="InterPro" id="IPR036388">
    <property type="entry name" value="WH-like_DNA-bd_sf"/>
</dbReference>
<dbReference type="Pfam" id="PF23598">
    <property type="entry name" value="LRR_14"/>
    <property type="match status" value="1"/>
</dbReference>
<evidence type="ECO:0000259" key="5">
    <source>
        <dbReference type="Pfam" id="PF23559"/>
    </source>
</evidence>
<dbReference type="SMART" id="SM00369">
    <property type="entry name" value="LRR_TYP"/>
    <property type="match status" value="3"/>
</dbReference>
<dbReference type="FunFam" id="1.10.10.10:FF:000322">
    <property type="entry name" value="Probable disease resistance protein At1g63360"/>
    <property type="match status" value="1"/>
</dbReference>
<dbReference type="SUPFAM" id="SSF52540">
    <property type="entry name" value="P-loop containing nucleoside triphosphate hydrolases"/>
    <property type="match status" value="1"/>
</dbReference>
<dbReference type="PRINTS" id="PR00364">
    <property type="entry name" value="DISEASERSIST"/>
</dbReference>
<dbReference type="SUPFAM" id="SSF52058">
    <property type="entry name" value="L domain-like"/>
    <property type="match status" value="1"/>
</dbReference>
<reference evidence="7" key="1">
    <citation type="journal article" date="2009" name="Rice">
        <title>De Novo Next Generation Sequencing of Plant Genomes.</title>
        <authorList>
            <person name="Rounsley S."/>
            <person name="Marri P.R."/>
            <person name="Yu Y."/>
            <person name="He R."/>
            <person name="Sisneros N."/>
            <person name="Goicoechea J.L."/>
            <person name="Lee S.J."/>
            <person name="Angelova A."/>
            <person name="Kudrna D."/>
            <person name="Luo M."/>
            <person name="Affourtit J."/>
            <person name="Desany B."/>
            <person name="Knight J."/>
            <person name="Niazi F."/>
            <person name="Egholm M."/>
            <person name="Wing R.A."/>
        </authorList>
    </citation>
    <scope>NUCLEOTIDE SEQUENCE [LARGE SCALE GENOMIC DNA]</scope>
    <source>
        <strain evidence="7">cv. IRGC 105608</strain>
    </source>
</reference>